<proteinExistence type="predicted"/>
<keyword evidence="1" id="KW-1133">Transmembrane helix</keyword>
<keyword evidence="1" id="KW-0472">Membrane</keyword>
<name>A0A8S2XWY0_9BILA</name>
<accession>A0A8S2XWY0</accession>
<dbReference type="EMBL" id="CAJOBA010101140">
    <property type="protein sequence ID" value="CAF4520627.1"/>
    <property type="molecule type" value="Genomic_DNA"/>
</dbReference>
<feature type="non-terminal residue" evidence="2">
    <location>
        <position position="1"/>
    </location>
</feature>
<evidence type="ECO:0000313" key="3">
    <source>
        <dbReference type="Proteomes" id="UP000682733"/>
    </source>
</evidence>
<dbReference type="AlphaFoldDB" id="A0A8S2XWY0"/>
<comment type="caution">
    <text evidence="2">The sequence shown here is derived from an EMBL/GenBank/DDBJ whole genome shotgun (WGS) entry which is preliminary data.</text>
</comment>
<gene>
    <name evidence="2" type="ORF">TMI583_LOCUS48709</name>
</gene>
<evidence type="ECO:0000313" key="2">
    <source>
        <dbReference type="EMBL" id="CAF4520627.1"/>
    </source>
</evidence>
<protein>
    <submittedName>
        <fullName evidence="2">Uncharacterized protein</fullName>
    </submittedName>
</protein>
<reference evidence="2" key="1">
    <citation type="submission" date="2021-02" db="EMBL/GenBank/DDBJ databases">
        <authorList>
            <person name="Nowell W R."/>
        </authorList>
    </citation>
    <scope>NUCLEOTIDE SEQUENCE</scope>
</reference>
<dbReference type="Proteomes" id="UP000682733">
    <property type="component" value="Unassembled WGS sequence"/>
</dbReference>
<sequence>LHGQALVEHVDLQLQLEIPRFAYSLHACMKVNCGKLLGLIKRKSEKLHAVRFNKSSLLYLVEIAPAVVHSLYILIPSVVPFVVD</sequence>
<feature type="transmembrane region" description="Helical" evidence="1">
    <location>
        <begin position="56"/>
        <end position="75"/>
    </location>
</feature>
<organism evidence="2 3">
    <name type="scientific">Didymodactylos carnosus</name>
    <dbReference type="NCBI Taxonomy" id="1234261"/>
    <lineage>
        <taxon>Eukaryota</taxon>
        <taxon>Metazoa</taxon>
        <taxon>Spiralia</taxon>
        <taxon>Gnathifera</taxon>
        <taxon>Rotifera</taxon>
        <taxon>Eurotatoria</taxon>
        <taxon>Bdelloidea</taxon>
        <taxon>Philodinida</taxon>
        <taxon>Philodinidae</taxon>
        <taxon>Didymodactylos</taxon>
    </lineage>
</organism>
<evidence type="ECO:0000256" key="1">
    <source>
        <dbReference type="SAM" id="Phobius"/>
    </source>
</evidence>
<keyword evidence="1" id="KW-0812">Transmembrane</keyword>